<proteinExistence type="predicted"/>
<sequence length="74" mass="8240">MNKQSLLNQSTNPKSVEIVNKSIHQIRLDFAFSSAKKFDIKQGHPTFSSKYTLSIALDTNPRLEYSLKAGVLSG</sequence>
<comment type="caution">
    <text evidence="1">The sequence shown here is derived from an EMBL/GenBank/DDBJ whole genome shotgun (WGS) entry which is preliminary data.</text>
</comment>
<dbReference type="AlphaFoldDB" id="A0A326RVH7"/>
<organism evidence="1 2">
    <name type="scientific">Algoriphagus aquaeductus</name>
    <dbReference type="NCBI Taxonomy" id="475299"/>
    <lineage>
        <taxon>Bacteria</taxon>
        <taxon>Pseudomonadati</taxon>
        <taxon>Bacteroidota</taxon>
        <taxon>Cytophagia</taxon>
        <taxon>Cytophagales</taxon>
        <taxon>Cyclobacteriaceae</taxon>
        <taxon>Algoriphagus</taxon>
    </lineage>
</organism>
<reference evidence="1 2" key="1">
    <citation type="submission" date="2018-06" db="EMBL/GenBank/DDBJ databases">
        <title>Genomic Encyclopedia of Archaeal and Bacterial Type Strains, Phase II (KMG-II): from individual species to whole genera.</title>
        <authorList>
            <person name="Goeker M."/>
        </authorList>
    </citation>
    <scope>NUCLEOTIDE SEQUENCE [LARGE SCALE GENOMIC DNA]</scope>
    <source>
        <strain evidence="1 2">T4</strain>
    </source>
</reference>
<protein>
    <submittedName>
        <fullName evidence="1">Uncharacterized protein</fullName>
    </submittedName>
</protein>
<evidence type="ECO:0000313" key="1">
    <source>
        <dbReference type="EMBL" id="PZV77167.1"/>
    </source>
</evidence>
<evidence type="ECO:0000313" key="2">
    <source>
        <dbReference type="Proteomes" id="UP000248917"/>
    </source>
</evidence>
<accession>A0A326RVH7</accession>
<dbReference type="EMBL" id="QKTX01000021">
    <property type="protein sequence ID" value="PZV77167.1"/>
    <property type="molecule type" value="Genomic_DNA"/>
</dbReference>
<gene>
    <name evidence="1" type="ORF">CLV31_12139</name>
</gene>
<name>A0A326RVH7_9BACT</name>
<dbReference type="Proteomes" id="UP000248917">
    <property type="component" value="Unassembled WGS sequence"/>
</dbReference>
<keyword evidence="2" id="KW-1185">Reference proteome</keyword>